<dbReference type="EMBL" id="JARQBI010000024">
    <property type="protein sequence ID" value="MDT2797417.1"/>
    <property type="molecule type" value="Genomic_DNA"/>
</dbReference>
<organism evidence="1 2">
    <name type="scientific">Enterococcus cecorum</name>
    <dbReference type="NCBI Taxonomy" id="44008"/>
    <lineage>
        <taxon>Bacteria</taxon>
        <taxon>Bacillati</taxon>
        <taxon>Bacillota</taxon>
        <taxon>Bacilli</taxon>
        <taxon>Lactobacillales</taxon>
        <taxon>Enterococcaceae</taxon>
        <taxon>Enterococcus</taxon>
    </lineage>
</organism>
<protein>
    <submittedName>
        <fullName evidence="1">Phage head closure protein</fullName>
    </submittedName>
</protein>
<dbReference type="NCBIfam" id="TIGR01563">
    <property type="entry name" value="gp16_SPP1"/>
    <property type="match status" value="1"/>
</dbReference>
<name>A0AAW8TW82_9ENTE</name>
<accession>A0AAW8TW82</accession>
<comment type="caution">
    <text evidence="1">The sequence shown here is derived from an EMBL/GenBank/DDBJ whole genome shotgun (WGS) entry which is preliminary data.</text>
</comment>
<proteinExistence type="predicted"/>
<dbReference type="Proteomes" id="UP001255696">
    <property type="component" value="Unassembled WGS sequence"/>
</dbReference>
<evidence type="ECO:0000313" key="2">
    <source>
        <dbReference type="Proteomes" id="UP001255696"/>
    </source>
</evidence>
<reference evidence="1" key="1">
    <citation type="submission" date="2023-03" db="EMBL/GenBank/DDBJ databases">
        <authorList>
            <person name="Shen W."/>
            <person name="Cai J."/>
        </authorList>
    </citation>
    <scope>NUCLEOTIDE SEQUENCE</scope>
    <source>
        <strain evidence="1">B245-2</strain>
    </source>
</reference>
<gene>
    <name evidence="1" type="ORF">P7H47_09230</name>
</gene>
<sequence>MFDVEIALLTENGFTRDKIGNKIPTYAKNALFARELPITRNEYYTAGQNNVELSRAIIVHPFEYDGQKLIEIDNTTYSVTRTYKRNNEEIELYLTQRVGRQ</sequence>
<dbReference type="InterPro" id="IPR008767">
    <property type="entry name" value="Phage_SPP1_head-tail_adaptor"/>
</dbReference>
<dbReference type="AlphaFoldDB" id="A0AAW8TW82"/>
<dbReference type="RefSeq" id="WP_311898176.1">
    <property type="nucleotide sequence ID" value="NZ_JARQBI010000024.1"/>
</dbReference>
<evidence type="ECO:0000313" key="1">
    <source>
        <dbReference type="EMBL" id="MDT2797417.1"/>
    </source>
</evidence>